<proteinExistence type="predicted"/>
<reference evidence="2 3" key="1">
    <citation type="submission" date="2016-04" db="EMBL/GenBank/DDBJ databases">
        <title>A degradative enzymes factory behind the ericoid mycorrhizal symbiosis.</title>
        <authorList>
            <consortium name="DOE Joint Genome Institute"/>
            <person name="Martino E."/>
            <person name="Morin E."/>
            <person name="Grelet G."/>
            <person name="Kuo A."/>
            <person name="Kohler A."/>
            <person name="Daghino S."/>
            <person name="Barry K."/>
            <person name="Choi C."/>
            <person name="Cichocki N."/>
            <person name="Clum A."/>
            <person name="Copeland A."/>
            <person name="Hainaut M."/>
            <person name="Haridas S."/>
            <person name="Labutti K."/>
            <person name="Lindquist E."/>
            <person name="Lipzen A."/>
            <person name="Khouja H.-R."/>
            <person name="Murat C."/>
            <person name="Ohm R."/>
            <person name="Olson A."/>
            <person name="Spatafora J."/>
            <person name="Veneault-Fourrey C."/>
            <person name="Henrissat B."/>
            <person name="Grigoriev I."/>
            <person name="Martin F."/>
            <person name="Perotto S."/>
        </authorList>
    </citation>
    <scope>NUCLEOTIDE SEQUENCE [LARGE SCALE GENOMIC DNA]</scope>
    <source>
        <strain evidence="2 3">F</strain>
    </source>
</reference>
<protein>
    <recommendedName>
        <fullName evidence="1">2EXR domain-containing protein</fullName>
    </recommendedName>
</protein>
<sequence>MSDTLAESLSPQPSNGTAKMAVTITDDGSEHKDMTLVQSREVVDFMLDAFTFELPDPDQELFFQYPNTFSQFPQLVLELRLMIWKEASPRSWHFMKEAACGTLCHNYKCNAVTPITSRICQESRCETLIRYQNLTSTRSTGPPSCMSCQAWRKDRTFFWHGGRDVLILPSTWQNLDNFKNLLSSHYTQDELSFKNFCASIRTLAPSPWRGCPLAREDIASVRETFPGLQNLKLIDTTQGRDDPSCRLIGKNAQDSLNTFAQTFKRLKGENPEISVPSIVITRNGKPVFGPGF</sequence>
<name>A0A2J6RXJ6_HYAVF</name>
<evidence type="ECO:0000313" key="3">
    <source>
        <dbReference type="Proteomes" id="UP000235786"/>
    </source>
</evidence>
<dbReference type="OrthoDB" id="3530648at2759"/>
<dbReference type="InterPro" id="IPR045518">
    <property type="entry name" value="2EXR"/>
</dbReference>
<organism evidence="2 3">
    <name type="scientific">Hyaloscypha variabilis (strain UAMH 11265 / GT02V1 / F)</name>
    <name type="common">Meliniomyces variabilis</name>
    <dbReference type="NCBI Taxonomy" id="1149755"/>
    <lineage>
        <taxon>Eukaryota</taxon>
        <taxon>Fungi</taxon>
        <taxon>Dikarya</taxon>
        <taxon>Ascomycota</taxon>
        <taxon>Pezizomycotina</taxon>
        <taxon>Leotiomycetes</taxon>
        <taxon>Helotiales</taxon>
        <taxon>Hyaloscyphaceae</taxon>
        <taxon>Hyaloscypha</taxon>
        <taxon>Hyaloscypha variabilis</taxon>
    </lineage>
</organism>
<dbReference type="PANTHER" id="PTHR35910">
    <property type="entry name" value="2EXR DOMAIN-CONTAINING PROTEIN"/>
    <property type="match status" value="1"/>
</dbReference>
<gene>
    <name evidence="2" type="ORF">L207DRAFT_580092</name>
</gene>
<accession>A0A2J6RXJ6</accession>
<dbReference type="EMBL" id="KZ613942">
    <property type="protein sequence ID" value="PMD43225.1"/>
    <property type="molecule type" value="Genomic_DNA"/>
</dbReference>
<dbReference type="Pfam" id="PF20150">
    <property type="entry name" value="2EXR"/>
    <property type="match status" value="1"/>
</dbReference>
<evidence type="ECO:0000259" key="1">
    <source>
        <dbReference type="Pfam" id="PF20150"/>
    </source>
</evidence>
<dbReference type="AlphaFoldDB" id="A0A2J6RXJ6"/>
<dbReference type="Proteomes" id="UP000235786">
    <property type="component" value="Unassembled WGS sequence"/>
</dbReference>
<dbReference type="PANTHER" id="PTHR35910:SF6">
    <property type="entry name" value="2EXR DOMAIN-CONTAINING PROTEIN"/>
    <property type="match status" value="1"/>
</dbReference>
<keyword evidence="3" id="KW-1185">Reference proteome</keyword>
<evidence type="ECO:0000313" key="2">
    <source>
        <dbReference type="EMBL" id="PMD43225.1"/>
    </source>
</evidence>
<feature type="domain" description="2EXR" evidence="1">
    <location>
        <begin position="69"/>
        <end position="145"/>
    </location>
</feature>